<keyword evidence="2" id="KW-0808">Transferase</keyword>
<evidence type="ECO:0000259" key="1">
    <source>
        <dbReference type="Pfam" id="PF13480"/>
    </source>
</evidence>
<comment type="caution">
    <text evidence="2">The sequence shown here is derived from an EMBL/GenBank/DDBJ whole genome shotgun (WGS) entry which is preliminary data.</text>
</comment>
<dbReference type="GO" id="GO:0016740">
    <property type="term" value="F:transferase activity"/>
    <property type="evidence" value="ECO:0007669"/>
    <property type="project" value="UniProtKB-KW"/>
</dbReference>
<proteinExistence type="predicted"/>
<dbReference type="Gene3D" id="3.40.630.30">
    <property type="match status" value="1"/>
</dbReference>
<accession>A0A4S4NKK5</accession>
<evidence type="ECO:0000313" key="3">
    <source>
        <dbReference type="Proteomes" id="UP000308528"/>
    </source>
</evidence>
<dbReference type="InterPro" id="IPR016181">
    <property type="entry name" value="Acyl_CoA_acyltransferase"/>
</dbReference>
<keyword evidence="3" id="KW-1185">Reference proteome</keyword>
<dbReference type="AlphaFoldDB" id="A0A4S4NKK5"/>
<gene>
    <name evidence="2" type="ORF">E4021_06285</name>
</gene>
<dbReference type="EMBL" id="SRSF01000002">
    <property type="protein sequence ID" value="THH40339.1"/>
    <property type="molecule type" value="Genomic_DNA"/>
</dbReference>
<reference evidence="2 3" key="1">
    <citation type="submission" date="2019-04" db="EMBL/GenBank/DDBJ databases">
        <title>Lewinella litorea sp. nov., isolated from a marine sand.</title>
        <authorList>
            <person name="Yoon J.-H."/>
        </authorList>
    </citation>
    <scope>NUCLEOTIDE SEQUENCE [LARGE SCALE GENOMIC DNA]</scope>
    <source>
        <strain evidence="2 3">HSMS-39</strain>
    </source>
</reference>
<dbReference type="InterPro" id="IPR038740">
    <property type="entry name" value="BioF2-like_GNAT_dom"/>
</dbReference>
<sequence length="402" mass="45411">MSNALVQTLAAPAWRDGHSIAVPGFPDWAMRRYRGADDFAEWPAAGWGVDDFWLSPATLSFLSAHPQGERTEGIELRNRSSEQGVLLTVQTFRFGLAANVGEEAGSLPSRWNIRRRLLSACSAEVLCFGQMLTSGDHGQAWRGDWSGTSITDLLVAAAAVIGGGSRNYRAILFKDLTAGEAKAEAELIKRHFHRLPADPVMRLDLRPFNDLDDYLSRLSSKYRVRYRRARGKLGDLERRRLSAQEVVDQSGRLHELYRETSRGADFNVVDLSEAYFRWLGTAGEVHAYFNSSNRLVGFTTAIVNGNRYHAHYLGLEESYKHSHHLYHNMLYDLLRDALSVQSEWLDFGRTALEIKSSLGATTHRYDSWLRVRPAAVNALVPWFVPAVFEAKPWQARNPFRTE</sequence>
<organism evidence="2 3">
    <name type="scientific">Neolewinella litorea</name>
    <dbReference type="NCBI Taxonomy" id="2562452"/>
    <lineage>
        <taxon>Bacteria</taxon>
        <taxon>Pseudomonadati</taxon>
        <taxon>Bacteroidota</taxon>
        <taxon>Saprospiria</taxon>
        <taxon>Saprospirales</taxon>
        <taxon>Lewinellaceae</taxon>
        <taxon>Neolewinella</taxon>
    </lineage>
</organism>
<dbReference type="OrthoDB" id="240921at2"/>
<dbReference type="Pfam" id="PF13480">
    <property type="entry name" value="Acetyltransf_6"/>
    <property type="match status" value="1"/>
</dbReference>
<protein>
    <submittedName>
        <fullName evidence="2">GNAT family N-acetyltransferase</fullName>
    </submittedName>
</protein>
<evidence type="ECO:0000313" key="2">
    <source>
        <dbReference type="EMBL" id="THH40339.1"/>
    </source>
</evidence>
<dbReference type="Proteomes" id="UP000308528">
    <property type="component" value="Unassembled WGS sequence"/>
</dbReference>
<dbReference type="RefSeq" id="WP_136457506.1">
    <property type="nucleotide sequence ID" value="NZ_SRSF01000002.1"/>
</dbReference>
<dbReference type="SUPFAM" id="SSF55729">
    <property type="entry name" value="Acyl-CoA N-acyltransferases (Nat)"/>
    <property type="match status" value="1"/>
</dbReference>
<name>A0A4S4NKK5_9BACT</name>
<feature type="domain" description="BioF2-like acetyltransferase" evidence="1">
    <location>
        <begin position="220"/>
        <end position="353"/>
    </location>
</feature>